<comment type="caution">
    <text evidence="2">The sequence shown here is derived from an EMBL/GenBank/DDBJ whole genome shotgun (WGS) entry which is preliminary data.</text>
</comment>
<dbReference type="Proteomes" id="UP001054945">
    <property type="component" value="Unassembled WGS sequence"/>
</dbReference>
<evidence type="ECO:0000256" key="1">
    <source>
        <dbReference type="SAM" id="MobiDB-lite"/>
    </source>
</evidence>
<proteinExistence type="predicted"/>
<reference evidence="2 3" key="1">
    <citation type="submission" date="2021-06" db="EMBL/GenBank/DDBJ databases">
        <title>Caerostris extrusa draft genome.</title>
        <authorList>
            <person name="Kono N."/>
            <person name="Arakawa K."/>
        </authorList>
    </citation>
    <scope>NUCLEOTIDE SEQUENCE [LARGE SCALE GENOMIC DNA]</scope>
</reference>
<sequence length="113" mass="12551">MLITRYSSHRNILDSVELLYIQPGLNVTKCVFTKCDTENAAAPNIEGQTSENPAMYLQPDRSSSPKLASLLKPYKYRRVEGRAVGSGEQPRGQITIEWPVFNLIAGRARGDSP</sequence>
<evidence type="ECO:0000313" key="3">
    <source>
        <dbReference type="Proteomes" id="UP001054945"/>
    </source>
</evidence>
<organism evidence="2 3">
    <name type="scientific">Caerostris extrusa</name>
    <name type="common">Bark spider</name>
    <name type="synonym">Caerostris bankana</name>
    <dbReference type="NCBI Taxonomy" id="172846"/>
    <lineage>
        <taxon>Eukaryota</taxon>
        <taxon>Metazoa</taxon>
        <taxon>Ecdysozoa</taxon>
        <taxon>Arthropoda</taxon>
        <taxon>Chelicerata</taxon>
        <taxon>Arachnida</taxon>
        <taxon>Araneae</taxon>
        <taxon>Araneomorphae</taxon>
        <taxon>Entelegynae</taxon>
        <taxon>Araneoidea</taxon>
        <taxon>Araneidae</taxon>
        <taxon>Caerostris</taxon>
    </lineage>
</organism>
<protein>
    <submittedName>
        <fullName evidence="2">Uncharacterized protein</fullName>
    </submittedName>
</protein>
<keyword evidence="3" id="KW-1185">Reference proteome</keyword>
<name>A0AAV4W5K0_CAEEX</name>
<dbReference type="EMBL" id="BPLR01015659">
    <property type="protein sequence ID" value="GIY77663.1"/>
    <property type="molecule type" value="Genomic_DNA"/>
</dbReference>
<evidence type="ECO:0000313" key="2">
    <source>
        <dbReference type="EMBL" id="GIY77663.1"/>
    </source>
</evidence>
<accession>A0AAV4W5K0</accession>
<gene>
    <name evidence="2" type="ORF">CEXT_545601</name>
</gene>
<dbReference type="AlphaFoldDB" id="A0AAV4W5K0"/>
<feature type="region of interest" description="Disordered" evidence="1">
    <location>
        <begin position="44"/>
        <end position="63"/>
    </location>
</feature>